<evidence type="ECO:0000259" key="12">
    <source>
        <dbReference type="Pfam" id="PF02782"/>
    </source>
</evidence>
<dbReference type="PANTHER" id="PTHR43095:SF5">
    <property type="entry name" value="XYLULOSE KINASE"/>
    <property type="match status" value="1"/>
</dbReference>
<keyword evidence="5 8" id="KW-0418">Kinase</keyword>
<dbReference type="InterPro" id="IPR018483">
    <property type="entry name" value="Carb_kinase_FGGY_CS"/>
</dbReference>
<keyword evidence="14" id="KW-1185">Reference proteome</keyword>
<evidence type="ECO:0000259" key="11">
    <source>
        <dbReference type="Pfam" id="PF00370"/>
    </source>
</evidence>
<dbReference type="HAMAP" id="MF_02220">
    <property type="entry name" value="XylB"/>
    <property type="match status" value="1"/>
</dbReference>
<dbReference type="PANTHER" id="PTHR43095">
    <property type="entry name" value="SUGAR KINASE"/>
    <property type="match status" value="1"/>
</dbReference>
<dbReference type="InterPro" id="IPR006000">
    <property type="entry name" value="Xylulokinase"/>
</dbReference>
<reference evidence="13 14" key="1">
    <citation type="submission" date="2020-10" db="EMBL/GenBank/DDBJ databases">
        <title>Sequencing the genomes of 1000 actinobacteria strains.</title>
        <authorList>
            <person name="Klenk H.-P."/>
        </authorList>
    </citation>
    <scope>NUCLEOTIDE SEQUENCE [LARGE SCALE GENOMIC DNA]</scope>
    <source>
        <strain evidence="13 14">DSM 45157</strain>
    </source>
</reference>
<gene>
    <name evidence="8 10" type="primary">xylB</name>
    <name evidence="13" type="ORF">H4W79_003200</name>
</gene>
<dbReference type="Gene3D" id="3.30.420.40">
    <property type="match status" value="2"/>
</dbReference>
<evidence type="ECO:0000313" key="14">
    <source>
        <dbReference type="Proteomes" id="UP000598217"/>
    </source>
</evidence>
<keyword evidence="4 8" id="KW-0547">Nucleotide-binding</keyword>
<keyword evidence="3 8" id="KW-0808">Transferase</keyword>
<comment type="similarity">
    <text evidence="1 8 9">Belongs to the FGGY kinase family.</text>
</comment>
<evidence type="ECO:0000256" key="8">
    <source>
        <dbReference type="HAMAP-Rule" id="MF_02220"/>
    </source>
</evidence>
<feature type="domain" description="Carbohydrate kinase FGGY C-terminal" evidence="12">
    <location>
        <begin position="238"/>
        <end position="421"/>
    </location>
</feature>
<feature type="active site" description="Proton acceptor" evidence="8">
    <location>
        <position position="222"/>
    </location>
</feature>
<dbReference type="SUPFAM" id="SSF53067">
    <property type="entry name" value="Actin-like ATPase domain"/>
    <property type="match status" value="2"/>
</dbReference>
<dbReference type="RefSeq" id="WP_191272024.1">
    <property type="nucleotide sequence ID" value="NZ_BMXJ01000005.1"/>
</dbReference>
<feature type="site" description="Important for activity" evidence="8">
    <location>
        <position position="8"/>
    </location>
</feature>
<dbReference type="PIRSF" id="PIRSF000538">
    <property type="entry name" value="GlpK"/>
    <property type="match status" value="1"/>
</dbReference>
<evidence type="ECO:0000256" key="10">
    <source>
        <dbReference type="RuleBase" id="RU364073"/>
    </source>
</evidence>
<keyword evidence="7 8" id="KW-0119">Carbohydrate metabolism</keyword>
<evidence type="ECO:0000256" key="4">
    <source>
        <dbReference type="ARBA" id="ARBA00022741"/>
    </source>
</evidence>
<dbReference type="InterPro" id="IPR000577">
    <property type="entry name" value="Carb_kinase_FGGY"/>
</dbReference>
<evidence type="ECO:0000256" key="7">
    <source>
        <dbReference type="ARBA" id="ARBA00023277"/>
    </source>
</evidence>
<evidence type="ECO:0000313" key="13">
    <source>
        <dbReference type="EMBL" id="MBE1458986.1"/>
    </source>
</evidence>
<proteinExistence type="inferred from homology"/>
<dbReference type="EC" id="2.7.1.17" evidence="8 10"/>
<comment type="catalytic activity">
    <reaction evidence="8 10">
        <text>D-xylulose + ATP = D-xylulose 5-phosphate + ADP + H(+)</text>
        <dbReference type="Rhea" id="RHEA:10964"/>
        <dbReference type="ChEBI" id="CHEBI:15378"/>
        <dbReference type="ChEBI" id="CHEBI:17140"/>
        <dbReference type="ChEBI" id="CHEBI:30616"/>
        <dbReference type="ChEBI" id="CHEBI:57737"/>
        <dbReference type="ChEBI" id="CHEBI:456216"/>
        <dbReference type="EC" id="2.7.1.17"/>
    </reaction>
</comment>
<dbReference type="Pfam" id="PF02782">
    <property type="entry name" value="FGGY_C"/>
    <property type="match status" value="1"/>
</dbReference>
<keyword evidence="6 8" id="KW-0067">ATP-binding</keyword>
<comment type="caution">
    <text evidence="13">The sequence shown here is derived from an EMBL/GenBank/DDBJ whole genome shotgun (WGS) entry which is preliminary data.</text>
</comment>
<dbReference type="Pfam" id="PF00370">
    <property type="entry name" value="FGGY_N"/>
    <property type="match status" value="1"/>
</dbReference>
<keyword evidence="2 8" id="KW-0859">Xylose metabolism</keyword>
<comment type="function">
    <text evidence="8">Catalyzes the phosphorylation of D-xylulose to D-xylulose 5-phosphate.</text>
</comment>
<evidence type="ECO:0000256" key="9">
    <source>
        <dbReference type="RuleBase" id="RU003733"/>
    </source>
</evidence>
<dbReference type="InterPro" id="IPR018485">
    <property type="entry name" value="FGGY_C"/>
</dbReference>
<sequence>MALVAGIDSSTQSCKIVVCDSTTGKVLREGRAPHPDGTETDPAHWWSALTTASSGLLDDVSAVSVAGQQHGMVVVDEDGEVVRPALLWNDSRSAGAAHDLVTELGGPKAWTDAVGNVPVASFTVSKLRWFAEYEPELAARAHGVMLPHDWLTWRLNGSRTEPTTDRGDASGTGYWSPADNTYRPDLLVRAFGRELDVPRVAAPAETVGHTPEGAVIAPGTGDNMGAALGLGLRPGDVVVSLGTSGTVFAAHDRAVHDPSGAVCGFADATGGHLPLVCTLNAARVLGSAAAMLGTDLAGLDHLALGARPGAEGVVLLPYLDGERTPELPDAAGSLHGLRRDNMAPANIARAAVEGMLCGLADGLSALADQGVPTERVLLVGGGARSAAVRAIAPLVLAAPVVVPPAAEYVALGAARQAAWALAGTTEPPTWTLGAPEEESAHTPEVGARVRERYAEYRRATHGV</sequence>
<accession>A0ABR9HIZ3</accession>
<dbReference type="NCBIfam" id="TIGR01312">
    <property type="entry name" value="XylB"/>
    <property type="match status" value="1"/>
</dbReference>
<evidence type="ECO:0000256" key="1">
    <source>
        <dbReference type="ARBA" id="ARBA00009156"/>
    </source>
</evidence>
<name>A0ABR9HIZ3_9ACTN</name>
<dbReference type="Proteomes" id="UP000598217">
    <property type="component" value="Unassembled WGS sequence"/>
</dbReference>
<protein>
    <recommendedName>
        <fullName evidence="8 10">Xylulose kinase</fullName>
        <shortName evidence="8 10">Xylulokinase</shortName>
        <ecNumber evidence="8 10">2.7.1.17</ecNumber>
    </recommendedName>
</protein>
<organism evidence="13 14">
    <name type="scientific">Nocardiopsis terrae</name>
    <dbReference type="NCBI Taxonomy" id="372655"/>
    <lineage>
        <taxon>Bacteria</taxon>
        <taxon>Bacillati</taxon>
        <taxon>Actinomycetota</taxon>
        <taxon>Actinomycetes</taxon>
        <taxon>Streptosporangiales</taxon>
        <taxon>Nocardiopsidaceae</taxon>
        <taxon>Nocardiopsis</taxon>
    </lineage>
</organism>
<dbReference type="InterPro" id="IPR043129">
    <property type="entry name" value="ATPase_NBD"/>
</dbReference>
<dbReference type="InterPro" id="IPR050406">
    <property type="entry name" value="FGGY_Carb_Kinase"/>
</dbReference>
<evidence type="ECO:0000256" key="6">
    <source>
        <dbReference type="ARBA" id="ARBA00022840"/>
    </source>
</evidence>
<dbReference type="GO" id="GO:0004856">
    <property type="term" value="F:D-xylulokinase activity"/>
    <property type="evidence" value="ECO:0007669"/>
    <property type="project" value="UniProtKB-EC"/>
</dbReference>
<feature type="domain" description="Carbohydrate kinase FGGY N-terminal" evidence="11">
    <location>
        <begin position="4"/>
        <end position="211"/>
    </location>
</feature>
<feature type="binding site" evidence="8">
    <location>
        <begin position="69"/>
        <end position="70"/>
    </location>
    <ligand>
        <name>substrate</name>
    </ligand>
</feature>
<evidence type="ECO:0000256" key="2">
    <source>
        <dbReference type="ARBA" id="ARBA00022629"/>
    </source>
</evidence>
<dbReference type="PROSITE" id="PS00445">
    <property type="entry name" value="FGGY_KINASES_2"/>
    <property type="match status" value="1"/>
</dbReference>
<evidence type="ECO:0000256" key="3">
    <source>
        <dbReference type="ARBA" id="ARBA00022679"/>
    </source>
</evidence>
<dbReference type="InterPro" id="IPR018484">
    <property type="entry name" value="FGGY_N"/>
</dbReference>
<evidence type="ECO:0000256" key="5">
    <source>
        <dbReference type="ARBA" id="ARBA00022777"/>
    </source>
</evidence>
<dbReference type="EMBL" id="JADBDY010000001">
    <property type="protein sequence ID" value="MBE1458986.1"/>
    <property type="molecule type" value="Genomic_DNA"/>
</dbReference>